<dbReference type="PROSITE" id="PS00107">
    <property type="entry name" value="PROTEIN_KINASE_ATP"/>
    <property type="match status" value="1"/>
</dbReference>
<feature type="region of interest" description="Disordered" evidence="8">
    <location>
        <begin position="421"/>
        <end position="441"/>
    </location>
</feature>
<feature type="region of interest" description="Disordered" evidence="8">
    <location>
        <begin position="935"/>
        <end position="987"/>
    </location>
</feature>
<gene>
    <name evidence="10" type="ORF">EWB00_001659</name>
</gene>
<dbReference type="InterPro" id="IPR000719">
    <property type="entry name" value="Prot_kinase_dom"/>
</dbReference>
<dbReference type="InterPro" id="IPR050235">
    <property type="entry name" value="CK1_Ser-Thr_kinase"/>
</dbReference>
<evidence type="ECO:0000256" key="2">
    <source>
        <dbReference type="ARBA" id="ARBA00022679"/>
    </source>
</evidence>
<protein>
    <submittedName>
        <fullName evidence="10">Tau-tubulin kinaseAsator isoform 2</fullName>
    </submittedName>
</protein>
<feature type="region of interest" description="Disordered" evidence="8">
    <location>
        <begin position="493"/>
        <end position="561"/>
    </location>
</feature>
<dbReference type="GO" id="GO:0015630">
    <property type="term" value="C:microtubule cytoskeleton"/>
    <property type="evidence" value="ECO:0007669"/>
    <property type="project" value="UniProtKB-ARBA"/>
</dbReference>
<feature type="region of interest" description="Disordered" evidence="8">
    <location>
        <begin position="300"/>
        <end position="333"/>
    </location>
</feature>
<dbReference type="SMART" id="SM00220">
    <property type="entry name" value="S_TKc"/>
    <property type="match status" value="1"/>
</dbReference>
<evidence type="ECO:0000256" key="6">
    <source>
        <dbReference type="ARBA" id="ARBA00061588"/>
    </source>
</evidence>
<dbReference type="Gene3D" id="1.10.510.10">
    <property type="entry name" value="Transferase(Phosphotransferase) domain 1"/>
    <property type="match status" value="1"/>
</dbReference>
<dbReference type="GO" id="GO:0005524">
    <property type="term" value="F:ATP binding"/>
    <property type="evidence" value="ECO:0007669"/>
    <property type="project" value="UniProtKB-UniRule"/>
</dbReference>
<feature type="compositionally biased region" description="Polar residues" evidence="8">
    <location>
        <begin position="958"/>
        <end position="987"/>
    </location>
</feature>
<comment type="similarity">
    <text evidence="6">Belongs to the protein kinase superfamily. CK1 Ser/Thr protein kinase family.</text>
</comment>
<dbReference type="GO" id="GO:0004674">
    <property type="term" value="F:protein serine/threonine kinase activity"/>
    <property type="evidence" value="ECO:0007669"/>
    <property type="project" value="UniProtKB-KW"/>
</dbReference>
<sequence>MTSATSESDLVSPGHVIKERWCIIKKIGGGGFGEIYEAQEVNSQERVALKLESARQPKQVLKMEVAVLRKLQGKDHVCKFLGCGRNDRYSYVVMSLQGRNLADLRRSMPRGIFSTSTTIRLSLQILNAIEAIHDAGFLHRDIKPSNFAVGRLPTNCRTIYMLDFGLARQYTTPKGDVRPARPVAGFRGTVRYASRNAHMNREMGRHDDLWSMFYVLVEFASGQLPWRRIKDKEQVGQIKNNFNHMTLTRCLPSEYRAFLEHIEGCNYSDQPDYTMLRSLIKQAMIRRDVHEADLFDWEQSLTTTDSQQTNSTTAPSIPGPGTNNQQGSHHVAVGSAPAGNAQILTGFTDRRTHATQQLTSIHPQLYPQHHHRNGGQLQHGIDNVGSAHHMVVNVDESVKGGVPPLLNGKTLSTDLLPTAGGEISRHNNDNNGKVNSPLPPLRKPELVNECEIHDKVVKTTSKENLDQLHKNANETDHDANTCHNILKYPSVVHNSNDLKRGTHLPSTTGSSNRRASSRRSNGLSNRSLTDGGKLFDVAKTTGELLPDSTQRKSDNDFTEHRPSRLPVIIPTRQNHRDQKFSVTDVQNSPTTHHSIGMTDKCILITSPRGGVGGGNSVVENGTVGNNDISILTGNCGYACDQSQASIAQMTNAIAISTLGGRFTSGSLSRLNKLNSSNAAGSMTQLAGLGLSSQDLVDIVDGMDVNIGTGCVSVGGLGETINDNQNLALDSSHIDSPNDELINKLKKGTNEAVNNKPFAVVTSSTQHQYNVCEANTSDVKIIHPVSSSHTTPVFTTATTTNSRCTTPIDNIVIIGAVTAVGGDSAKICEDNCVSHSSSINNEGLIVSNGKSLSTSNLKRSNLGSKSSGRLTTSTRPTPPLLSSRSKLIRCNLDGLSSHQSEGLRRFSISNLHYNDEKYSKRLLMNPNELLSYDVDKSQTQSRKHSIPNGYKSAPVPTRQRPSFSTPYRQTQSPNGNVNSKMNRDSSVNSPRISCNLNENHDKAMNGHKVFTTTSSCDQIKSLLTNRSDNSNTNQQNLVNAMNNNRPYNISRNSRPTWNNIRNSNKLCSLSAASVNTRESVDNGCSGRVSWNRGLTELQENNNNHHLPDDNVFEQRPSNEINGGNGRIVVSNRRFRRTFVNNLLLPHTLQSCDGSSSDIDSDEKYTKNVKSNHIKNELRQHCNSISGIENHPCVALNYDNNDKKSKEIIIHSGKYIQKQHEQSAPPDVLVNNNDYISSSTSSTPSSSSTSSSSCNIIESNDMITCHKNLTNDSTSPVIVFVPRPSTNPALCTNSATMARRRRYRAPSDMVSNLSTRLSMLRTDYCGLDENHNKMESSNESLPPKTLQVIVQSSSLLSDRNRLWSRQQQQT</sequence>
<name>A0A4Z2DEW3_SCHJA</name>
<feature type="compositionally biased region" description="Low complexity" evidence="8">
    <location>
        <begin position="865"/>
        <end position="881"/>
    </location>
</feature>
<organism evidence="10 11">
    <name type="scientific">Schistosoma japonicum</name>
    <name type="common">Blood fluke</name>
    <dbReference type="NCBI Taxonomy" id="6182"/>
    <lineage>
        <taxon>Eukaryota</taxon>
        <taxon>Metazoa</taxon>
        <taxon>Spiralia</taxon>
        <taxon>Lophotrochozoa</taxon>
        <taxon>Platyhelminthes</taxon>
        <taxon>Trematoda</taxon>
        <taxon>Digenea</taxon>
        <taxon>Strigeidida</taxon>
        <taxon>Schistosomatoidea</taxon>
        <taxon>Schistosomatidae</taxon>
        <taxon>Schistosoma</taxon>
    </lineage>
</organism>
<dbReference type="PANTHER" id="PTHR11909">
    <property type="entry name" value="CASEIN KINASE-RELATED"/>
    <property type="match status" value="1"/>
</dbReference>
<dbReference type="Pfam" id="PF00069">
    <property type="entry name" value="Pkinase"/>
    <property type="match status" value="1"/>
</dbReference>
<feature type="domain" description="Protein kinase" evidence="9">
    <location>
        <begin position="21"/>
        <end position="285"/>
    </location>
</feature>
<accession>A0A4Z2DEW3</accession>
<dbReference type="FunFam" id="1.10.510.10:FF:000481">
    <property type="entry name" value="Asator, isoform D"/>
    <property type="match status" value="1"/>
</dbReference>
<dbReference type="CDD" id="cd14017">
    <property type="entry name" value="STKc_TTBK"/>
    <property type="match status" value="1"/>
</dbReference>
<evidence type="ECO:0000256" key="4">
    <source>
        <dbReference type="ARBA" id="ARBA00022777"/>
    </source>
</evidence>
<keyword evidence="3 7" id="KW-0547">Nucleotide-binding</keyword>
<keyword evidence="11" id="KW-1185">Reference proteome</keyword>
<evidence type="ECO:0000313" key="11">
    <source>
        <dbReference type="Proteomes" id="UP000311919"/>
    </source>
</evidence>
<feature type="compositionally biased region" description="Basic and acidic residues" evidence="8">
    <location>
        <begin position="549"/>
        <end position="561"/>
    </location>
</feature>
<reference evidence="10 11" key="1">
    <citation type="submission" date="2019-03" db="EMBL/GenBank/DDBJ databases">
        <title>An improved genome assembly of the fluke Schistosoma japonicum.</title>
        <authorList>
            <person name="Hu W."/>
            <person name="Luo F."/>
            <person name="Yin M."/>
            <person name="Mo X."/>
            <person name="Sun C."/>
            <person name="Wu Q."/>
            <person name="Zhu B."/>
            <person name="Xiang M."/>
            <person name="Wang J."/>
            <person name="Wang Y."/>
            <person name="Zhang T."/>
            <person name="Xu B."/>
            <person name="Zheng H."/>
            <person name="Feng Z."/>
        </authorList>
    </citation>
    <scope>NUCLEOTIDE SEQUENCE [LARGE SCALE GENOMIC DNA]</scope>
    <source>
        <strain evidence="10">HuSjv2</strain>
        <tissue evidence="10">Worms</tissue>
    </source>
</reference>
<evidence type="ECO:0000256" key="1">
    <source>
        <dbReference type="ARBA" id="ARBA00022527"/>
    </source>
</evidence>
<keyword evidence="4 10" id="KW-0418">Kinase</keyword>
<evidence type="ECO:0000256" key="3">
    <source>
        <dbReference type="ARBA" id="ARBA00022741"/>
    </source>
</evidence>
<dbReference type="InterPro" id="IPR047916">
    <property type="entry name" value="TTBK_Asator-like_STKc"/>
</dbReference>
<dbReference type="EMBL" id="SKCS01000158">
    <property type="protein sequence ID" value="TNN15043.1"/>
    <property type="molecule type" value="Genomic_DNA"/>
</dbReference>
<keyword evidence="2" id="KW-0808">Transferase</keyword>
<feature type="binding site" evidence="7">
    <location>
        <position position="50"/>
    </location>
    <ligand>
        <name>ATP</name>
        <dbReference type="ChEBI" id="CHEBI:30616"/>
    </ligand>
</feature>
<dbReference type="STRING" id="6182.A0A4Z2DEW3"/>
<feature type="compositionally biased region" description="Polar residues" evidence="8">
    <location>
        <begin position="851"/>
        <end position="864"/>
    </location>
</feature>
<dbReference type="InterPro" id="IPR011009">
    <property type="entry name" value="Kinase-like_dom_sf"/>
</dbReference>
<keyword evidence="5 7" id="KW-0067">ATP-binding</keyword>
<dbReference type="Proteomes" id="UP000311919">
    <property type="component" value="Unassembled WGS sequence"/>
</dbReference>
<dbReference type="SUPFAM" id="SSF56112">
    <property type="entry name" value="Protein kinase-like (PK-like)"/>
    <property type="match status" value="1"/>
</dbReference>
<evidence type="ECO:0000259" key="9">
    <source>
        <dbReference type="PROSITE" id="PS50011"/>
    </source>
</evidence>
<dbReference type="PROSITE" id="PS50011">
    <property type="entry name" value="PROTEIN_KINASE_DOM"/>
    <property type="match status" value="1"/>
</dbReference>
<feature type="region of interest" description="Disordered" evidence="8">
    <location>
        <begin position="851"/>
        <end position="881"/>
    </location>
</feature>
<proteinExistence type="inferred from homology"/>
<evidence type="ECO:0000256" key="7">
    <source>
        <dbReference type="PROSITE-ProRule" id="PRU10141"/>
    </source>
</evidence>
<keyword evidence="1" id="KW-0723">Serine/threonine-protein kinase</keyword>
<dbReference type="InterPro" id="IPR017441">
    <property type="entry name" value="Protein_kinase_ATP_BS"/>
</dbReference>
<feature type="compositionally biased region" description="Low complexity" evidence="8">
    <location>
        <begin position="1235"/>
        <end position="1251"/>
    </location>
</feature>
<evidence type="ECO:0000313" key="10">
    <source>
        <dbReference type="EMBL" id="TNN15043.1"/>
    </source>
</evidence>
<dbReference type="OrthoDB" id="5979581at2759"/>
<feature type="region of interest" description="Disordered" evidence="8">
    <location>
        <begin position="1217"/>
        <end position="1251"/>
    </location>
</feature>
<feature type="compositionally biased region" description="Low complexity" evidence="8">
    <location>
        <begin position="506"/>
        <end position="529"/>
    </location>
</feature>
<evidence type="ECO:0000256" key="8">
    <source>
        <dbReference type="SAM" id="MobiDB-lite"/>
    </source>
</evidence>
<evidence type="ECO:0000256" key="5">
    <source>
        <dbReference type="ARBA" id="ARBA00022840"/>
    </source>
</evidence>
<feature type="compositionally biased region" description="Low complexity" evidence="8">
    <location>
        <begin position="300"/>
        <end position="313"/>
    </location>
</feature>
<comment type="caution">
    <text evidence="10">The sequence shown here is derived from an EMBL/GenBank/DDBJ whole genome shotgun (WGS) entry which is preliminary data.</text>
</comment>
<dbReference type="FunFam" id="3.30.200.20:FF:000358">
    <property type="entry name" value="Tau tubulin kinase 2b"/>
    <property type="match status" value="1"/>
</dbReference>